<accession>A0ACC0ZUH9</accession>
<sequence length="103" mass="11651">MEVLARPLFKLTSTITPSKTCHTHFNNKSILLLPQLSAFSTFTFSASSRSLSPVKPVRHATPESQLSSDTREWVMQGFECDEKENYCEHRDAFDSSDKPLARS</sequence>
<name>A0ACC0ZUH9_9ROSI</name>
<keyword evidence="2" id="KW-1185">Reference proteome</keyword>
<protein>
    <submittedName>
        <fullName evidence="1">Uncharacterized protein</fullName>
    </submittedName>
</protein>
<proteinExistence type="predicted"/>
<reference evidence="2" key="1">
    <citation type="journal article" date="2023" name="G3 (Bethesda)">
        <title>Genome assembly and association tests identify interacting loci associated with vigor, precocity, and sex in interspecific pistachio rootstocks.</title>
        <authorList>
            <person name="Palmer W."/>
            <person name="Jacygrad E."/>
            <person name="Sagayaradj S."/>
            <person name="Cavanaugh K."/>
            <person name="Han R."/>
            <person name="Bertier L."/>
            <person name="Beede B."/>
            <person name="Kafkas S."/>
            <person name="Golino D."/>
            <person name="Preece J."/>
            <person name="Michelmore R."/>
        </authorList>
    </citation>
    <scope>NUCLEOTIDE SEQUENCE [LARGE SCALE GENOMIC DNA]</scope>
</reference>
<gene>
    <name evidence="1" type="ORF">Patl1_23976</name>
</gene>
<evidence type="ECO:0000313" key="2">
    <source>
        <dbReference type="Proteomes" id="UP001164250"/>
    </source>
</evidence>
<comment type="caution">
    <text evidence="1">The sequence shown here is derived from an EMBL/GenBank/DDBJ whole genome shotgun (WGS) entry which is preliminary data.</text>
</comment>
<organism evidence="1 2">
    <name type="scientific">Pistacia atlantica</name>
    <dbReference type="NCBI Taxonomy" id="434234"/>
    <lineage>
        <taxon>Eukaryota</taxon>
        <taxon>Viridiplantae</taxon>
        <taxon>Streptophyta</taxon>
        <taxon>Embryophyta</taxon>
        <taxon>Tracheophyta</taxon>
        <taxon>Spermatophyta</taxon>
        <taxon>Magnoliopsida</taxon>
        <taxon>eudicotyledons</taxon>
        <taxon>Gunneridae</taxon>
        <taxon>Pentapetalae</taxon>
        <taxon>rosids</taxon>
        <taxon>malvids</taxon>
        <taxon>Sapindales</taxon>
        <taxon>Anacardiaceae</taxon>
        <taxon>Pistacia</taxon>
    </lineage>
</organism>
<dbReference type="Proteomes" id="UP001164250">
    <property type="component" value="Chromosome 13"/>
</dbReference>
<dbReference type="EMBL" id="CM047909">
    <property type="protein sequence ID" value="KAJ0078699.1"/>
    <property type="molecule type" value="Genomic_DNA"/>
</dbReference>
<evidence type="ECO:0000313" key="1">
    <source>
        <dbReference type="EMBL" id="KAJ0078699.1"/>
    </source>
</evidence>